<keyword evidence="2 4" id="KW-0560">Oxidoreductase</keyword>
<dbReference type="RefSeq" id="WP_099460888.1">
    <property type="nucleotide sequence ID" value="NZ_LDWY01000010.1"/>
</dbReference>
<dbReference type="Gene3D" id="3.40.50.720">
    <property type="entry name" value="NAD(P)-binding Rossmann-like Domain"/>
    <property type="match status" value="2"/>
</dbReference>
<dbReference type="EMBL" id="LDWY01000010">
    <property type="protein sequence ID" value="PHY92196.1"/>
    <property type="molecule type" value="Genomic_DNA"/>
</dbReference>
<evidence type="ECO:0000313" key="7">
    <source>
        <dbReference type="EMBL" id="PHY92196.1"/>
    </source>
</evidence>
<dbReference type="EC" id="1.1.1.272" evidence="7"/>
<dbReference type="GO" id="GO:0051287">
    <property type="term" value="F:NAD binding"/>
    <property type="evidence" value="ECO:0007669"/>
    <property type="project" value="InterPro"/>
</dbReference>
<gene>
    <name evidence="7" type="ORF">AA994_00865</name>
</gene>
<dbReference type="OrthoDB" id="9805416at2"/>
<protein>
    <submittedName>
        <fullName evidence="7">2-hydroxyacid dehydrogenase</fullName>
        <ecNumber evidence="7">1.1.1.272</ecNumber>
    </submittedName>
</protein>
<dbReference type="PANTHER" id="PTHR43761:SF1">
    <property type="entry name" value="D-ISOMER SPECIFIC 2-HYDROXYACID DEHYDROGENASE CATALYTIC DOMAIN-CONTAINING PROTEIN-RELATED"/>
    <property type="match status" value="1"/>
</dbReference>
<organism evidence="7 8">
    <name type="scientific">Campylobacter vulpis</name>
    <dbReference type="NCBI Taxonomy" id="1655500"/>
    <lineage>
        <taxon>Bacteria</taxon>
        <taxon>Pseudomonadati</taxon>
        <taxon>Campylobacterota</taxon>
        <taxon>Epsilonproteobacteria</taxon>
        <taxon>Campylobacterales</taxon>
        <taxon>Campylobacteraceae</taxon>
        <taxon>Campylobacter</taxon>
    </lineage>
</organism>
<keyword evidence="3" id="KW-0520">NAD</keyword>
<reference evidence="8" key="1">
    <citation type="submission" date="2015-06" db="EMBL/GenBank/DDBJ databases">
        <authorList>
            <person name="Parisi A."/>
            <person name="Chiara M."/>
            <person name="Florio D."/>
            <person name="Miccolupo A."/>
            <person name="Manzari C."/>
            <person name="Mion D."/>
            <person name="Caruso M."/>
            <person name="D'erchia A.M."/>
            <person name="Zanoni R."/>
        </authorList>
    </citation>
    <scope>NUCLEOTIDE SEQUENCE [LARGE SCALE GENOMIC DNA]</scope>
    <source>
        <strain evidence="8">73/13</strain>
    </source>
</reference>
<accession>A0A2G4R6K6</accession>
<proteinExistence type="inferred from homology"/>
<evidence type="ECO:0000256" key="3">
    <source>
        <dbReference type="ARBA" id="ARBA00023027"/>
    </source>
</evidence>
<evidence type="ECO:0000256" key="2">
    <source>
        <dbReference type="ARBA" id="ARBA00023002"/>
    </source>
</evidence>
<dbReference type="PANTHER" id="PTHR43761">
    <property type="entry name" value="D-ISOMER SPECIFIC 2-HYDROXYACID DEHYDROGENASE FAMILY PROTEIN (AFU_ORTHOLOGUE AFUA_1G13630)"/>
    <property type="match status" value="1"/>
</dbReference>
<evidence type="ECO:0000259" key="6">
    <source>
        <dbReference type="Pfam" id="PF02826"/>
    </source>
</evidence>
<comment type="similarity">
    <text evidence="1 4">Belongs to the D-isomer specific 2-hydroxyacid dehydrogenase family.</text>
</comment>
<evidence type="ECO:0000313" key="8">
    <source>
        <dbReference type="Proteomes" id="UP000237472"/>
    </source>
</evidence>
<dbReference type="NCBIfam" id="NF006263">
    <property type="entry name" value="PRK08410.1"/>
    <property type="match status" value="1"/>
</dbReference>
<sequence>MKIVCLDSATLGGADLSKFSEFGDFVSYELTPKDKVIERLKNADVAMVNKVILDENVLKNTNLKLILETATGLNNIDLDYAKKQGIIVKNVAAYSTKSVVQHSFALIFAFLNQTIFYNDWVKKGKWCESEIFTDFTQMLSDLSGKKHGIIGLGTIGKEVARISSAFGARVCYYSTSGANHNAEYEKLELEELLKTCDIISIHAPLNEKTHNLISYKELKMLKNEAILINVGRGGIINEADLARAMDEGNFRVGLDVLENEPMLKNHPLLSVKDKNRLLITPHIAWASKESLATLIQKLYENLKEWVENGK</sequence>
<dbReference type="Proteomes" id="UP000237472">
    <property type="component" value="Unassembled WGS sequence"/>
</dbReference>
<feature type="domain" description="D-isomer specific 2-hydroxyacid dehydrogenase catalytic" evidence="5">
    <location>
        <begin position="21"/>
        <end position="309"/>
    </location>
</feature>
<dbReference type="SUPFAM" id="SSF52283">
    <property type="entry name" value="Formate/glycerate dehydrogenase catalytic domain-like"/>
    <property type="match status" value="1"/>
</dbReference>
<dbReference type="InterPro" id="IPR050418">
    <property type="entry name" value="D-iso_2-hydroxyacid_DH_PdxB"/>
</dbReference>
<dbReference type="GO" id="GO:0050578">
    <property type="term" value="F:(2R)-2-hydroxyacid dehydrogenase (NADP+) activity"/>
    <property type="evidence" value="ECO:0007669"/>
    <property type="project" value="UniProtKB-EC"/>
</dbReference>
<dbReference type="AlphaFoldDB" id="A0A2G4R6K6"/>
<dbReference type="InterPro" id="IPR006139">
    <property type="entry name" value="D-isomer_2_OHA_DH_cat_dom"/>
</dbReference>
<evidence type="ECO:0000256" key="1">
    <source>
        <dbReference type="ARBA" id="ARBA00005854"/>
    </source>
</evidence>
<name>A0A2G4R6K6_9BACT</name>
<dbReference type="Pfam" id="PF02826">
    <property type="entry name" value="2-Hacid_dh_C"/>
    <property type="match status" value="1"/>
</dbReference>
<dbReference type="InterPro" id="IPR036291">
    <property type="entry name" value="NAD(P)-bd_dom_sf"/>
</dbReference>
<evidence type="ECO:0000259" key="5">
    <source>
        <dbReference type="Pfam" id="PF00389"/>
    </source>
</evidence>
<dbReference type="InterPro" id="IPR006140">
    <property type="entry name" value="D-isomer_DH_NAD-bd"/>
</dbReference>
<evidence type="ECO:0000256" key="4">
    <source>
        <dbReference type="RuleBase" id="RU003719"/>
    </source>
</evidence>
<feature type="domain" description="D-isomer specific 2-hydroxyacid dehydrogenase NAD-binding" evidence="6">
    <location>
        <begin position="104"/>
        <end position="284"/>
    </location>
</feature>
<dbReference type="Pfam" id="PF00389">
    <property type="entry name" value="2-Hacid_dh"/>
    <property type="match status" value="1"/>
</dbReference>
<dbReference type="PROSITE" id="PS00670">
    <property type="entry name" value="D_2_HYDROXYACID_DH_2"/>
    <property type="match status" value="1"/>
</dbReference>
<comment type="caution">
    <text evidence="7">The sequence shown here is derived from an EMBL/GenBank/DDBJ whole genome shotgun (WGS) entry which is preliminary data.</text>
</comment>
<dbReference type="InterPro" id="IPR029753">
    <property type="entry name" value="D-isomer_DH_CS"/>
</dbReference>
<dbReference type="SUPFAM" id="SSF51735">
    <property type="entry name" value="NAD(P)-binding Rossmann-fold domains"/>
    <property type="match status" value="1"/>
</dbReference>